<dbReference type="Gene3D" id="3.40.50.150">
    <property type="entry name" value="Vaccinia Virus protein VP39"/>
    <property type="match status" value="1"/>
</dbReference>
<proteinExistence type="predicted"/>
<comment type="caution">
    <text evidence="2">The sequence shown here is derived from an EMBL/GenBank/DDBJ whole genome shotgun (WGS) entry which is preliminary data.</text>
</comment>
<gene>
    <name evidence="2" type="ORF">KSF_050450</name>
</gene>
<dbReference type="Proteomes" id="UP000597444">
    <property type="component" value="Unassembled WGS sequence"/>
</dbReference>
<dbReference type="Pfam" id="PF08242">
    <property type="entry name" value="Methyltransf_12"/>
    <property type="match status" value="1"/>
</dbReference>
<dbReference type="SUPFAM" id="SSF53335">
    <property type="entry name" value="S-adenosyl-L-methionine-dependent methyltransferases"/>
    <property type="match status" value="1"/>
</dbReference>
<dbReference type="EMBL" id="BNJK01000001">
    <property type="protein sequence ID" value="GHO94997.1"/>
    <property type="molecule type" value="Genomic_DNA"/>
</dbReference>
<dbReference type="InterPro" id="IPR013217">
    <property type="entry name" value="Methyltransf_12"/>
</dbReference>
<dbReference type="CDD" id="cd02440">
    <property type="entry name" value="AdoMet_MTases"/>
    <property type="match status" value="1"/>
</dbReference>
<dbReference type="AlphaFoldDB" id="A0A8J3N5B7"/>
<evidence type="ECO:0000313" key="3">
    <source>
        <dbReference type="Proteomes" id="UP000597444"/>
    </source>
</evidence>
<sequence>MKHEDHVHLLRKGVLEPGGVWADLGCGEGAFTLALADLLGPSCTIYAVDKNARALEQLERTMHAMFPAVTLHCLAADFTQPLSLPTLDGIVMANSLHYVRKKEAMLQSVHGYLRSGGSLLLVEYNTDRSNPWIPYPLSYEAWSALAGRSGLRETHLLEKVPSRYVREMYSAASLVS</sequence>
<reference evidence="2" key="1">
    <citation type="submission" date="2020-10" db="EMBL/GenBank/DDBJ databases">
        <title>Taxonomic study of unclassified bacteria belonging to the class Ktedonobacteria.</title>
        <authorList>
            <person name="Yabe S."/>
            <person name="Wang C.M."/>
            <person name="Zheng Y."/>
            <person name="Sakai Y."/>
            <person name="Cavaletti L."/>
            <person name="Monciardini P."/>
            <person name="Donadio S."/>
        </authorList>
    </citation>
    <scope>NUCLEOTIDE SEQUENCE</scope>
    <source>
        <strain evidence="2">ID150040</strain>
    </source>
</reference>
<evidence type="ECO:0000259" key="1">
    <source>
        <dbReference type="Pfam" id="PF08242"/>
    </source>
</evidence>
<name>A0A8J3N5B7_9CHLR</name>
<accession>A0A8J3N5B7</accession>
<dbReference type="InterPro" id="IPR029063">
    <property type="entry name" value="SAM-dependent_MTases_sf"/>
</dbReference>
<dbReference type="RefSeq" id="WP_220205701.1">
    <property type="nucleotide sequence ID" value="NZ_BNJK01000001.1"/>
</dbReference>
<evidence type="ECO:0000313" key="2">
    <source>
        <dbReference type="EMBL" id="GHO94997.1"/>
    </source>
</evidence>
<protein>
    <recommendedName>
        <fullName evidence="1">Methyltransferase type 12 domain-containing protein</fullName>
    </recommendedName>
</protein>
<keyword evidence="3" id="KW-1185">Reference proteome</keyword>
<organism evidence="2 3">
    <name type="scientific">Reticulibacter mediterranei</name>
    <dbReference type="NCBI Taxonomy" id="2778369"/>
    <lineage>
        <taxon>Bacteria</taxon>
        <taxon>Bacillati</taxon>
        <taxon>Chloroflexota</taxon>
        <taxon>Ktedonobacteria</taxon>
        <taxon>Ktedonobacterales</taxon>
        <taxon>Reticulibacteraceae</taxon>
        <taxon>Reticulibacter</taxon>
    </lineage>
</organism>
<feature type="domain" description="Methyltransferase type 12" evidence="1">
    <location>
        <begin position="23"/>
        <end position="119"/>
    </location>
</feature>
<dbReference type="PANTHER" id="PTHR43861">
    <property type="entry name" value="TRANS-ACONITATE 2-METHYLTRANSFERASE-RELATED"/>
    <property type="match status" value="1"/>
</dbReference>